<dbReference type="Proteomes" id="UP000062317">
    <property type="component" value="Unassembled WGS sequence"/>
</dbReference>
<accession>A0A106EC21</accession>
<proteinExistence type="predicted"/>
<reference evidence="1 2" key="1">
    <citation type="submission" date="2015-11" db="EMBL/GenBank/DDBJ databases">
        <title>Expanding the genomic diversity of Burkholderia species for the development of highly accurate diagnostics.</title>
        <authorList>
            <person name="Sahl J."/>
            <person name="Keim P."/>
            <person name="Wagner D."/>
        </authorList>
    </citation>
    <scope>NUCLEOTIDE SEQUENCE [LARGE SCALE GENOMIC DNA]</scope>
    <source>
        <strain evidence="1 2">MSMB1301WGS</strain>
    </source>
</reference>
<comment type="caution">
    <text evidence="1">The sequence shown here is derived from an EMBL/GenBank/DDBJ whole genome shotgun (WGS) entry which is preliminary data.</text>
</comment>
<gene>
    <name evidence="1" type="ORF">WT27_29955</name>
</gene>
<organism evidence="1 2">
    <name type="scientific">Burkholderia territorii</name>
    <dbReference type="NCBI Taxonomy" id="1503055"/>
    <lineage>
        <taxon>Bacteria</taxon>
        <taxon>Pseudomonadati</taxon>
        <taxon>Pseudomonadota</taxon>
        <taxon>Betaproteobacteria</taxon>
        <taxon>Burkholderiales</taxon>
        <taxon>Burkholderiaceae</taxon>
        <taxon>Burkholderia</taxon>
        <taxon>Burkholderia cepacia complex</taxon>
    </lineage>
</organism>
<keyword evidence="2" id="KW-1185">Reference proteome</keyword>
<dbReference type="AlphaFoldDB" id="A0A106EC21"/>
<evidence type="ECO:0000313" key="1">
    <source>
        <dbReference type="EMBL" id="KVV51514.1"/>
    </source>
</evidence>
<sequence>MIRASTVPRAGVARIIFQSFADHAHRESCTRADPATDLRGGAQRAVDRAQTRFGASYAG</sequence>
<protein>
    <submittedName>
        <fullName evidence="1">Uncharacterized protein</fullName>
    </submittedName>
</protein>
<name>A0A106EC21_9BURK</name>
<dbReference type="EMBL" id="LPEQ01000048">
    <property type="protein sequence ID" value="KVV51514.1"/>
    <property type="molecule type" value="Genomic_DNA"/>
</dbReference>
<evidence type="ECO:0000313" key="2">
    <source>
        <dbReference type="Proteomes" id="UP000062317"/>
    </source>
</evidence>